<protein>
    <recommendedName>
        <fullName evidence="6">Inhibitor I9 domain-containing protein</fullName>
    </recommendedName>
</protein>
<evidence type="ECO:0000256" key="2">
    <source>
        <dbReference type="ARBA" id="ARBA00022729"/>
    </source>
</evidence>
<dbReference type="EMBL" id="KI630460">
    <property type="protein sequence ID" value="EYU39030.1"/>
    <property type="molecule type" value="Genomic_DNA"/>
</dbReference>
<gene>
    <name evidence="7" type="ORF">MIMGU_mgv1a020806mg</name>
</gene>
<dbReference type="AlphaFoldDB" id="A0A022RJH4"/>
<comment type="caution">
    <text evidence="4">Lacks conserved residue(s) required for the propagation of feature annotation.</text>
</comment>
<keyword evidence="3" id="KW-0378">Hydrolase</keyword>
<keyword evidence="2 5" id="KW-0732">Signal</keyword>
<proteinExistence type="inferred from homology"/>
<feature type="domain" description="Inhibitor I9" evidence="6">
    <location>
        <begin position="32"/>
        <end position="109"/>
    </location>
</feature>
<dbReference type="Gene3D" id="3.30.70.80">
    <property type="entry name" value="Peptidase S8 propeptide/proteinase inhibitor I9"/>
    <property type="match status" value="1"/>
</dbReference>
<keyword evidence="8" id="KW-1185">Reference proteome</keyword>
<accession>A0A022RJH4</accession>
<dbReference type="PROSITE" id="PS51892">
    <property type="entry name" value="SUBTILASE"/>
    <property type="match status" value="1"/>
</dbReference>
<dbReference type="SUPFAM" id="SSF52743">
    <property type="entry name" value="Subtilisin-like"/>
    <property type="match status" value="1"/>
</dbReference>
<name>A0A022RJH4_ERYGU</name>
<evidence type="ECO:0000313" key="7">
    <source>
        <dbReference type="EMBL" id="EYU39030.1"/>
    </source>
</evidence>
<evidence type="ECO:0000259" key="6">
    <source>
        <dbReference type="Pfam" id="PF05922"/>
    </source>
</evidence>
<dbReference type="PhylomeDB" id="A0A022RJH4"/>
<dbReference type="GO" id="GO:0006508">
    <property type="term" value="P:proteolysis"/>
    <property type="evidence" value="ECO:0007669"/>
    <property type="project" value="InterPro"/>
</dbReference>
<dbReference type="PANTHER" id="PTHR10795">
    <property type="entry name" value="PROPROTEIN CONVERTASE SUBTILISIN/KEXIN"/>
    <property type="match status" value="1"/>
</dbReference>
<dbReference type="Proteomes" id="UP000030748">
    <property type="component" value="Unassembled WGS sequence"/>
</dbReference>
<reference evidence="7 8" key="1">
    <citation type="journal article" date="2013" name="Proc. Natl. Acad. Sci. U.S.A.">
        <title>Fine-scale variation in meiotic recombination in Mimulus inferred from population shotgun sequencing.</title>
        <authorList>
            <person name="Hellsten U."/>
            <person name="Wright K.M."/>
            <person name="Jenkins J."/>
            <person name="Shu S."/>
            <person name="Yuan Y."/>
            <person name="Wessler S.R."/>
            <person name="Schmutz J."/>
            <person name="Willis J.H."/>
            <person name="Rokhsar D.S."/>
        </authorList>
    </citation>
    <scope>NUCLEOTIDE SEQUENCE [LARGE SCALE GENOMIC DNA]</scope>
    <source>
        <strain evidence="8">cv. DUN x IM62</strain>
    </source>
</reference>
<dbReference type="GO" id="GO:0004252">
    <property type="term" value="F:serine-type endopeptidase activity"/>
    <property type="evidence" value="ECO:0007669"/>
    <property type="project" value="InterPro"/>
</dbReference>
<dbReference type="InterPro" id="IPR045051">
    <property type="entry name" value="SBT"/>
</dbReference>
<sequence length="153" mass="17047">MSFITLICMLCIILGTAFAADDAPDKSPSEIYIVHVEGPTEQFTTQSEDLGSWYGSFLPTTTTSSNERESRIVYSYRMVFKGFAANLSPEEVKEMEMKEGFVSARPEIKQPLHTTHSPGFLGLNRDTGFWKDSNYGRGVIIGILDTGIFPEHP</sequence>
<evidence type="ECO:0000256" key="3">
    <source>
        <dbReference type="ARBA" id="ARBA00022801"/>
    </source>
</evidence>
<dbReference type="Gene3D" id="3.40.50.200">
    <property type="entry name" value="Peptidase S8/S53 domain"/>
    <property type="match status" value="1"/>
</dbReference>
<dbReference type="InterPro" id="IPR037045">
    <property type="entry name" value="S8pro/Inhibitor_I9_sf"/>
</dbReference>
<evidence type="ECO:0000313" key="8">
    <source>
        <dbReference type="Proteomes" id="UP000030748"/>
    </source>
</evidence>
<dbReference type="InterPro" id="IPR010259">
    <property type="entry name" value="S8pro/Inhibitor_I9"/>
</dbReference>
<dbReference type="eggNOG" id="ENOG502QPQR">
    <property type="taxonomic scope" value="Eukaryota"/>
</dbReference>
<dbReference type="STRING" id="4155.A0A022RJH4"/>
<dbReference type="InterPro" id="IPR036852">
    <property type="entry name" value="Peptidase_S8/S53_dom_sf"/>
</dbReference>
<dbReference type="Pfam" id="PF05922">
    <property type="entry name" value="Inhibitor_I9"/>
    <property type="match status" value="1"/>
</dbReference>
<dbReference type="PROSITE" id="PS00136">
    <property type="entry name" value="SUBTILASE_ASP"/>
    <property type="match status" value="1"/>
</dbReference>
<feature type="chain" id="PRO_5001504861" description="Inhibitor I9 domain-containing protein" evidence="5">
    <location>
        <begin position="20"/>
        <end position="153"/>
    </location>
</feature>
<feature type="signal peptide" evidence="5">
    <location>
        <begin position="1"/>
        <end position="19"/>
    </location>
</feature>
<comment type="similarity">
    <text evidence="1 4">Belongs to the peptidase S8 family.</text>
</comment>
<dbReference type="InterPro" id="IPR023827">
    <property type="entry name" value="Peptidase_S8_Asp-AS"/>
</dbReference>
<evidence type="ECO:0000256" key="1">
    <source>
        <dbReference type="ARBA" id="ARBA00011073"/>
    </source>
</evidence>
<organism evidence="7 8">
    <name type="scientific">Erythranthe guttata</name>
    <name type="common">Yellow monkey flower</name>
    <name type="synonym">Mimulus guttatus</name>
    <dbReference type="NCBI Taxonomy" id="4155"/>
    <lineage>
        <taxon>Eukaryota</taxon>
        <taxon>Viridiplantae</taxon>
        <taxon>Streptophyta</taxon>
        <taxon>Embryophyta</taxon>
        <taxon>Tracheophyta</taxon>
        <taxon>Spermatophyta</taxon>
        <taxon>Magnoliopsida</taxon>
        <taxon>eudicotyledons</taxon>
        <taxon>Gunneridae</taxon>
        <taxon>Pentapetalae</taxon>
        <taxon>asterids</taxon>
        <taxon>lamiids</taxon>
        <taxon>Lamiales</taxon>
        <taxon>Phrymaceae</taxon>
        <taxon>Erythranthe</taxon>
    </lineage>
</organism>
<evidence type="ECO:0000256" key="4">
    <source>
        <dbReference type="PROSITE-ProRule" id="PRU01240"/>
    </source>
</evidence>
<evidence type="ECO:0000256" key="5">
    <source>
        <dbReference type="SAM" id="SignalP"/>
    </source>
</evidence>